<sequence length="124" mass="13357">MFLPTKAMHLHVTVSSGLLLTANSAISLPFLMQSMPIVPSIGLLDAGPGVVSALTRPEQLFDGCRGEQSTIVLADAYNIAGLQWSPDDQWLVFSANFDPSSDQVWLFKPATGERLALTPTTKMP</sequence>
<dbReference type="Proteomes" id="UP000050277">
    <property type="component" value="Unassembled WGS sequence"/>
</dbReference>
<reference evidence="1 2" key="1">
    <citation type="submission" date="2015-07" db="EMBL/GenBank/DDBJ databases">
        <title>Whole genome sequence of Herpetosiphon geysericola DSM 7119.</title>
        <authorList>
            <person name="Hemp J."/>
            <person name="Ward L.M."/>
            <person name="Pace L.A."/>
            <person name="Fischer W.W."/>
        </authorList>
    </citation>
    <scope>NUCLEOTIDE SEQUENCE [LARGE SCALE GENOMIC DNA]</scope>
    <source>
        <strain evidence="1 2">DSM 7119</strain>
    </source>
</reference>
<dbReference type="EMBL" id="LGKP01000035">
    <property type="protein sequence ID" value="KPL81500.1"/>
    <property type="molecule type" value="Genomic_DNA"/>
</dbReference>
<gene>
    <name evidence="1" type="ORF">SE18_23025</name>
</gene>
<evidence type="ECO:0000313" key="2">
    <source>
        <dbReference type="Proteomes" id="UP000050277"/>
    </source>
</evidence>
<evidence type="ECO:0008006" key="3">
    <source>
        <dbReference type="Google" id="ProtNLM"/>
    </source>
</evidence>
<comment type="caution">
    <text evidence="1">The sequence shown here is derived from an EMBL/GenBank/DDBJ whole genome shotgun (WGS) entry which is preliminary data.</text>
</comment>
<name>A0A0P6XYS2_9CHLR</name>
<dbReference type="SUPFAM" id="SSF82171">
    <property type="entry name" value="DPP6 N-terminal domain-like"/>
    <property type="match status" value="1"/>
</dbReference>
<proteinExistence type="predicted"/>
<organism evidence="1 2">
    <name type="scientific">Herpetosiphon geysericola</name>
    <dbReference type="NCBI Taxonomy" id="70996"/>
    <lineage>
        <taxon>Bacteria</taxon>
        <taxon>Bacillati</taxon>
        <taxon>Chloroflexota</taxon>
        <taxon>Chloroflexia</taxon>
        <taxon>Herpetosiphonales</taxon>
        <taxon>Herpetosiphonaceae</taxon>
        <taxon>Herpetosiphon</taxon>
    </lineage>
</organism>
<accession>A0A0P6XYS2</accession>
<evidence type="ECO:0000313" key="1">
    <source>
        <dbReference type="EMBL" id="KPL81500.1"/>
    </source>
</evidence>
<keyword evidence="2" id="KW-1185">Reference proteome</keyword>
<protein>
    <recommendedName>
        <fullName evidence="3">Dipeptidylpeptidase IV N-terminal domain-containing protein</fullName>
    </recommendedName>
</protein>
<dbReference type="AlphaFoldDB" id="A0A0P6XYS2"/>